<accession>W2RNF7</accession>
<keyword evidence="4" id="KW-1185">Reference proteome</keyword>
<evidence type="ECO:0000313" key="3">
    <source>
        <dbReference type="EMBL" id="ETN37992.1"/>
    </source>
</evidence>
<protein>
    <recommendedName>
        <fullName evidence="2">HhH-GPD domain-containing protein</fullName>
    </recommendedName>
</protein>
<gene>
    <name evidence="3" type="ORF">HMPREF1541_07615</name>
</gene>
<dbReference type="CDD" id="cd00056">
    <property type="entry name" value="ENDO3c"/>
    <property type="match status" value="1"/>
</dbReference>
<dbReference type="SMART" id="SM00478">
    <property type="entry name" value="ENDO3c"/>
    <property type="match status" value="1"/>
</dbReference>
<dbReference type="GeneID" id="19974954"/>
<organism evidence="3 4">
    <name type="scientific">Cyphellophora europaea (strain CBS 101466)</name>
    <name type="common">Phialophora europaea</name>
    <dbReference type="NCBI Taxonomy" id="1220924"/>
    <lineage>
        <taxon>Eukaryota</taxon>
        <taxon>Fungi</taxon>
        <taxon>Dikarya</taxon>
        <taxon>Ascomycota</taxon>
        <taxon>Pezizomycotina</taxon>
        <taxon>Eurotiomycetes</taxon>
        <taxon>Chaetothyriomycetidae</taxon>
        <taxon>Chaetothyriales</taxon>
        <taxon>Cyphellophoraceae</taxon>
        <taxon>Cyphellophora</taxon>
    </lineage>
</organism>
<dbReference type="HOGENOM" id="CLU_400616_0_0_1"/>
<dbReference type="OrthoDB" id="5607at2759"/>
<dbReference type="PANTHER" id="PTHR47203">
    <property type="match status" value="1"/>
</dbReference>
<dbReference type="InterPro" id="IPR011257">
    <property type="entry name" value="DNA_glycosylase"/>
</dbReference>
<dbReference type="AlphaFoldDB" id="W2RNF7"/>
<dbReference type="Proteomes" id="UP000030752">
    <property type="component" value="Unassembled WGS sequence"/>
</dbReference>
<feature type="domain" description="HhH-GPD" evidence="2">
    <location>
        <begin position="301"/>
        <end position="493"/>
    </location>
</feature>
<feature type="region of interest" description="Disordered" evidence="1">
    <location>
        <begin position="124"/>
        <end position="157"/>
    </location>
</feature>
<dbReference type="VEuPathDB" id="FungiDB:HMPREF1541_07615"/>
<evidence type="ECO:0000313" key="4">
    <source>
        <dbReference type="Proteomes" id="UP000030752"/>
    </source>
</evidence>
<dbReference type="InterPro" id="IPR003265">
    <property type="entry name" value="HhH-GPD_domain"/>
</dbReference>
<sequence length="687" mass="76130">MAPRSKKAATSLRKTRASPQDSPQTADPRRTSQRLRARASITTASVTTTVVTTQTTVILQEETPVAISQPVLSKKRKIDGPEDEYSQTSTPLKKRTISFSHESNPSLGTRSKTKRLGLILAEGQTSTVSTPEKDAAPVDPTVKAEPTTDGPASEVSTKVKPKKSSILAHVVERLPHPDSKGQKFKSLRFRYPIKRLPLDYLHAIPINERNININAGALRIRKSSAFWDNQELAIKFCFSPFLSRPEPTPQQCRDVWSILDKWLRSRDTPIIVEPVGTSSGTEGPMHGSTGVTVDCLVRTIMSQATLNDLALQVQTQLTQYFPYMVNGERIAGELPNFHTMRTASLEDLEKAIKRGGLFQRKAKTIQSCLNAVYDENVKQLKAANGGTLPDGTCLGQEPNSPEFVPGLLSMNFINGLDMVEVFNFLVGIPGIGHKTASCILEFNYGFPICAVDVHVHKMTKWLGWVPQDSNELQAFKHLEGRIPNHLKHLLHQAFWHHPQLCKPCKKKFDAEKSTTDEAEENSTATPTKNAPKESKKGSAQKPREPGQLQLGFPLAKKEVQEDRDEEEMVLGKKVEVVLAEICPLEHLLTRIVRKVSPKKEAGRKKKASTSPLVKKEKGPAEIKPWDAFENEAEAALAGYVALNVNHSDDFNAGSANTRVKRQWFRQMGVSVETKVEVSEEVGEDTSP</sequence>
<dbReference type="Pfam" id="PF00730">
    <property type="entry name" value="HhH-GPD"/>
    <property type="match status" value="1"/>
</dbReference>
<feature type="region of interest" description="Disordered" evidence="1">
    <location>
        <begin position="512"/>
        <end position="553"/>
    </location>
</feature>
<feature type="region of interest" description="Disordered" evidence="1">
    <location>
        <begin position="1"/>
        <end position="38"/>
    </location>
</feature>
<dbReference type="STRING" id="1220924.W2RNF7"/>
<dbReference type="EMBL" id="KB822723">
    <property type="protein sequence ID" value="ETN37992.1"/>
    <property type="molecule type" value="Genomic_DNA"/>
</dbReference>
<dbReference type="Gene3D" id="1.10.340.30">
    <property type="entry name" value="Hypothetical protein, domain 2"/>
    <property type="match status" value="1"/>
</dbReference>
<proteinExistence type="predicted"/>
<dbReference type="RefSeq" id="XP_008720161.1">
    <property type="nucleotide sequence ID" value="XM_008721939.1"/>
</dbReference>
<dbReference type="SUPFAM" id="SSF48150">
    <property type="entry name" value="DNA-glycosylase"/>
    <property type="match status" value="1"/>
</dbReference>
<dbReference type="eggNOG" id="ENOG502QRUG">
    <property type="taxonomic scope" value="Eukaryota"/>
</dbReference>
<evidence type="ECO:0000256" key="1">
    <source>
        <dbReference type="SAM" id="MobiDB-lite"/>
    </source>
</evidence>
<dbReference type="GO" id="GO:0006285">
    <property type="term" value="P:base-excision repair, AP site formation"/>
    <property type="evidence" value="ECO:0007669"/>
    <property type="project" value="UniProtKB-ARBA"/>
</dbReference>
<dbReference type="InterPro" id="IPR023170">
    <property type="entry name" value="HhH_base_excis_C"/>
</dbReference>
<dbReference type="InParanoid" id="W2RNF7"/>
<dbReference type="Gene3D" id="1.10.1670.10">
    <property type="entry name" value="Helix-hairpin-Helix base-excision DNA repair enzymes (C-terminal)"/>
    <property type="match status" value="1"/>
</dbReference>
<dbReference type="GO" id="GO:0000702">
    <property type="term" value="F:oxidized base lesion DNA N-glycosylase activity"/>
    <property type="evidence" value="ECO:0007669"/>
    <property type="project" value="UniProtKB-ARBA"/>
</dbReference>
<evidence type="ECO:0000259" key="2">
    <source>
        <dbReference type="SMART" id="SM00478"/>
    </source>
</evidence>
<feature type="region of interest" description="Disordered" evidence="1">
    <location>
        <begin position="599"/>
        <end position="618"/>
    </location>
</feature>
<feature type="compositionally biased region" description="Basic and acidic residues" evidence="1">
    <location>
        <begin position="530"/>
        <end position="544"/>
    </location>
</feature>
<reference evidence="3 4" key="1">
    <citation type="submission" date="2013-03" db="EMBL/GenBank/DDBJ databases">
        <title>The Genome Sequence of Phialophora europaea CBS 101466.</title>
        <authorList>
            <consortium name="The Broad Institute Genomics Platform"/>
            <person name="Cuomo C."/>
            <person name="de Hoog S."/>
            <person name="Gorbushina A."/>
            <person name="Walker B."/>
            <person name="Young S.K."/>
            <person name="Zeng Q."/>
            <person name="Gargeya S."/>
            <person name="Fitzgerald M."/>
            <person name="Haas B."/>
            <person name="Abouelleil A."/>
            <person name="Allen A.W."/>
            <person name="Alvarado L."/>
            <person name="Arachchi H.M."/>
            <person name="Berlin A.M."/>
            <person name="Chapman S.B."/>
            <person name="Gainer-Dewar J."/>
            <person name="Goldberg J."/>
            <person name="Griggs A."/>
            <person name="Gujja S."/>
            <person name="Hansen M."/>
            <person name="Howarth C."/>
            <person name="Imamovic A."/>
            <person name="Ireland A."/>
            <person name="Larimer J."/>
            <person name="McCowan C."/>
            <person name="Murphy C."/>
            <person name="Pearson M."/>
            <person name="Poon T.W."/>
            <person name="Priest M."/>
            <person name="Roberts A."/>
            <person name="Saif S."/>
            <person name="Shea T."/>
            <person name="Sisk P."/>
            <person name="Sykes S."/>
            <person name="Wortman J."/>
            <person name="Nusbaum C."/>
            <person name="Birren B."/>
        </authorList>
    </citation>
    <scope>NUCLEOTIDE SEQUENCE [LARGE SCALE GENOMIC DNA]</scope>
    <source>
        <strain evidence="3 4">CBS 101466</strain>
    </source>
</reference>
<name>W2RNF7_CYPE1</name>
<dbReference type="PANTHER" id="PTHR47203:SF1">
    <property type="entry name" value="HYPOTHETICAL BASE EXCISION DNA REPAIR PROTEIN (EUROFUNG)"/>
    <property type="match status" value="1"/>
</dbReference>